<protein>
    <recommendedName>
        <fullName evidence="3">Gliding motility-associated C-terminal domain-containing protein</fullName>
    </recommendedName>
</protein>
<sequence length="575" mass="62903">MSRWLLHIFLLAGVLTGHGQDCPNLIEPLAGATNVPVDTSISWEPVVGVTGYIISLGTTPGGTEIVNEQAVGNDTTFVPPLGLPEATQVYVTLTLFFFNQDDIVCNSISFTTEDVTTIPDCTALLSPVNGEINVTVGTLISWAYASRAIGYRISIETSPGLGDIINNQDVGNVLVFDPPANLPPETEIYVQIIPYNENGTALNCPIESFITGSLGEPPGCTMLITPANGQINVALNTIIEWVPVPGATGYIVSVGSSPFDNDVLDMVIFNTTVINVINFEPNKTYFVLIVPFNEAGPAQGCIQESFSTILGCGPFFDPVTGELTTFYPEITLADEIGICADDIPTRIDAPDEADGYRWYQIPENQPEILLSDESYVNLSEAGKYRYEAYNLLTQDGFELECADDKIFMAVLSSVATIDFVRIEEEGDLFNVIIEISGIGDYEFSLNTTNTWSDSNVFSGLPEGDYTIYVRDKNGCGITERQFRLAFPAPGFPPYFSPNGDGIKDLWQYIPPKKDPLPLTTIYVYDRFGKILSYFSADGPGWDGLYNSTPMPLGGYWYKAIAKDGQVYRGYFTLIR</sequence>
<dbReference type="KEGG" id="aue:C5O00_04940"/>
<accession>A0A2S0HVA4</accession>
<gene>
    <name evidence="1" type="ORF">C5O00_04940</name>
</gene>
<evidence type="ECO:0000313" key="1">
    <source>
        <dbReference type="EMBL" id="AVI50548.1"/>
    </source>
</evidence>
<dbReference type="InterPro" id="IPR036116">
    <property type="entry name" value="FN3_sf"/>
</dbReference>
<dbReference type="AlphaFoldDB" id="A0A2S0HVA4"/>
<dbReference type="RefSeq" id="WP_105215475.1">
    <property type="nucleotide sequence ID" value="NZ_CP027062.1"/>
</dbReference>
<keyword evidence="2" id="KW-1185">Reference proteome</keyword>
<reference evidence="1 2" key="1">
    <citation type="submission" date="2018-02" db="EMBL/GenBank/DDBJ databases">
        <title>Genomic analysis of the strain RR4-38 isolated from a seawater recirculating aquaculture system.</title>
        <authorList>
            <person name="Kim Y.-S."/>
            <person name="Jang Y.H."/>
            <person name="Kim K.-H."/>
        </authorList>
    </citation>
    <scope>NUCLEOTIDE SEQUENCE [LARGE SCALE GENOMIC DNA]</scope>
    <source>
        <strain evidence="1 2">RR4-38</strain>
    </source>
</reference>
<dbReference type="Proteomes" id="UP000238442">
    <property type="component" value="Chromosome"/>
</dbReference>
<evidence type="ECO:0008006" key="3">
    <source>
        <dbReference type="Google" id="ProtNLM"/>
    </source>
</evidence>
<dbReference type="NCBIfam" id="TIGR04131">
    <property type="entry name" value="Bac_Flav_CTERM"/>
    <property type="match status" value="1"/>
</dbReference>
<proteinExistence type="predicted"/>
<evidence type="ECO:0000313" key="2">
    <source>
        <dbReference type="Proteomes" id="UP000238442"/>
    </source>
</evidence>
<dbReference type="SUPFAM" id="SSF49265">
    <property type="entry name" value="Fibronectin type III"/>
    <property type="match status" value="1"/>
</dbReference>
<dbReference type="EMBL" id="CP027062">
    <property type="protein sequence ID" value="AVI50548.1"/>
    <property type="molecule type" value="Genomic_DNA"/>
</dbReference>
<dbReference type="InterPro" id="IPR026341">
    <property type="entry name" value="T9SS_type_B"/>
</dbReference>
<name>A0A2S0HVA4_9FLAO</name>
<dbReference type="Pfam" id="PF13585">
    <property type="entry name" value="CHU_C"/>
    <property type="match status" value="1"/>
</dbReference>
<organism evidence="1 2">
    <name type="scientific">Pukyongia salina</name>
    <dbReference type="NCBI Taxonomy" id="2094025"/>
    <lineage>
        <taxon>Bacteria</taxon>
        <taxon>Pseudomonadati</taxon>
        <taxon>Bacteroidota</taxon>
        <taxon>Flavobacteriia</taxon>
        <taxon>Flavobacteriales</taxon>
        <taxon>Flavobacteriaceae</taxon>
        <taxon>Pukyongia</taxon>
    </lineage>
</organism>
<dbReference type="OrthoDB" id="9813840at2"/>